<evidence type="ECO:0000313" key="1">
    <source>
        <dbReference type="EMBL" id="MBB6464170.1"/>
    </source>
</evidence>
<reference evidence="2 4" key="2">
    <citation type="submission" date="2020-09" db="EMBL/GenBank/DDBJ databases">
        <title>Draft Genome Sequence of Aminobacter carboxidus type strain DSM 1086, a soil Gram-negative carboxydobacterium.</title>
        <authorList>
            <person name="Turrini P."/>
            <person name="Tescari M."/>
            <person name="Artuso I."/>
            <person name="Lugli G.A."/>
            <person name="Frangipani E."/>
            <person name="Ventura M."/>
            <person name="Visca P."/>
        </authorList>
    </citation>
    <scope>NUCLEOTIDE SEQUENCE [LARGE SCALE GENOMIC DNA]</scope>
    <source>
        <strain evidence="2 4">DSM 1086</strain>
    </source>
</reference>
<dbReference type="EMBL" id="JACHGI010000001">
    <property type="protein sequence ID" value="MBB6464170.1"/>
    <property type="molecule type" value="Genomic_DNA"/>
</dbReference>
<proteinExistence type="predicted"/>
<evidence type="ECO:0000313" key="2">
    <source>
        <dbReference type="EMBL" id="MBE1207901.1"/>
    </source>
</evidence>
<keyword evidence="4" id="KW-1185">Reference proteome</keyword>
<dbReference type="Proteomes" id="UP000598227">
    <property type="component" value="Unassembled WGS sequence"/>
</dbReference>
<evidence type="ECO:0000313" key="3">
    <source>
        <dbReference type="Proteomes" id="UP000532373"/>
    </source>
</evidence>
<dbReference type="Proteomes" id="UP000532373">
    <property type="component" value="Unassembled WGS sequence"/>
</dbReference>
<evidence type="ECO:0000313" key="4">
    <source>
        <dbReference type="Proteomes" id="UP000598227"/>
    </source>
</evidence>
<comment type="caution">
    <text evidence="1">The sequence shown here is derived from an EMBL/GenBank/DDBJ whole genome shotgun (WGS) entry which is preliminary data.</text>
</comment>
<organism evidence="1 3">
    <name type="scientific">Aminobacter carboxidus</name>
    <dbReference type="NCBI Taxonomy" id="376165"/>
    <lineage>
        <taxon>Bacteria</taxon>
        <taxon>Pseudomonadati</taxon>
        <taxon>Pseudomonadota</taxon>
        <taxon>Alphaproteobacteria</taxon>
        <taxon>Hyphomicrobiales</taxon>
        <taxon>Phyllobacteriaceae</taxon>
        <taxon>Aminobacter</taxon>
    </lineage>
</organism>
<reference evidence="1 3" key="1">
    <citation type="submission" date="2020-08" db="EMBL/GenBank/DDBJ databases">
        <title>Genomic Encyclopedia of Type Strains, Phase IV (KMG-IV): sequencing the most valuable type-strain genomes for metagenomic binning, comparative biology and taxonomic classification.</title>
        <authorList>
            <person name="Goeker M."/>
        </authorList>
    </citation>
    <scope>NUCLEOTIDE SEQUENCE [LARGE SCALE GENOMIC DNA]</scope>
    <source>
        <strain evidence="1 3">DSM 17454</strain>
    </source>
</reference>
<dbReference type="RefSeq" id="WP_184766797.1">
    <property type="nucleotide sequence ID" value="NZ_JACHGI010000001.1"/>
</dbReference>
<sequence length="76" mass="8312">MNFVIEFYRLREQDGAHATLDRVSLEALDLRAAVELAGSLFHTLAMPQVPDQVRVCDRAGRELYAGPASGTEPATP</sequence>
<gene>
    <name evidence="1" type="ORF">HNQ96_000017</name>
    <name evidence="2" type="ORF">IHE39_26780</name>
</gene>
<name>A0A8E2BBX4_9HYPH</name>
<dbReference type="AlphaFoldDB" id="A0A8E2BBX4"/>
<protein>
    <submittedName>
        <fullName evidence="1">Uncharacterized protein</fullName>
    </submittedName>
</protein>
<dbReference type="EMBL" id="JACZEP010000014">
    <property type="protein sequence ID" value="MBE1207901.1"/>
    <property type="molecule type" value="Genomic_DNA"/>
</dbReference>
<accession>A0A8E2BBX4</accession>